<sequence length="545" mass="62112">MNMLRGRRRRCIRYSRDASIYASYDESDGSCYDYPNECDFGCSAVAAALAIYRDLRRTGAISGVITREVFQELQDRQLIRLGCTRQSKRILLCHIGRIPDPCVRQDLMELLAGHATTGDLRDVTLRVDSTDNPHLVSFLPDFVKAFPTRSLSKVTLQFIARGSERNGEKGWSFNSNFLLLWFSEYLNKFLQVPTSELIISFECDDSPAAAAMCVNLLRVLRSCGNKLYIGCKVRVLIYGGRFAHKLGIPASIAACCNVVDDLRLQSSSAFTLKSLAGLLRSTDLASSDSRLRDLSVFSIHHADDDIKMFCTALAECIYNPLSTLECLDFYSGVSFDSFVVSGCLGQSLVWASRASTAFNRGKRLRRLRFDGSGHPTRFWRKFCRDVLPHLRIHCLSIYNVTWSNKLFEGFKKGLKANHYVENLELVFLKGARVQYFRHDQVSLQRYLQRNQRMHQVWELVKMTHENKYDPLVALLDELTKLNHPKSQSIYPARALQEQEDDTTVAPLDFTYHLVRDALVTHMVSIRDHPAVLEIPDDRSTTQHYS</sequence>
<accession>A0A7S3P899</accession>
<name>A0A7S3P899_9STRA</name>
<reference evidence="1" key="1">
    <citation type="submission" date="2021-01" db="EMBL/GenBank/DDBJ databases">
        <authorList>
            <person name="Corre E."/>
            <person name="Pelletier E."/>
            <person name="Niang G."/>
            <person name="Scheremetjew M."/>
            <person name="Finn R."/>
            <person name="Kale V."/>
            <person name="Holt S."/>
            <person name="Cochrane G."/>
            <person name="Meng A."/>
            <person name="Brown T."/>
            <person name="Cohen L."/>
        </authorList>
    </citation>
    <scope>NUCLEOTIDE SEQUENCE</scope>
    <source>
        <strain evidence="1">CCMP127</strain>
    </source>
</reference>
<gene>
    <name evidence="1" type="ORF">ACOF00016_LOCUS9779</name>
</gene>
<proteinExistence type="predicted"/>
<dbReference type="EMBL" id="HBIM01011867">
    <property type="protein sequence ID" value="CAE0412516.1"/>
    <property type="molecule type" value="Transcribed_RNA"/>
</dbReference>
<dbReference type="AlphaFoldDB" id="A0A7S3P899"/>
<evidence type="ECO:0000313" key="1">
    <source>
        <dbReference type="EMBL" id="CAE0412516.1"/>
    </source>
</evidence>
<organism evidence="1">
    <name type="scientific">Amphora coffeiformis</name>
    <dbReference type="NCBI Taxonomy" id="265554"/>
    <lineage>
        <taxon>Eukaryota</taxon>
        <taxon>Sar</taxon>
        <taxon>Stramenopiles</taxon>
        <taxon>Ochrophyta</taxon>
        <taxon>Bacillariophyta</taxon>
        <taxon>Bacillariophyceae</taxon>
        <taxon>Bacillariophycidae</taxon>
        <taxon>Thalassiophysales</taxon>
        <taxon>Catenulaceae</taxon>
        <taxon>Amphora</taxon>
    </lineage>
</organism>
<protein>
    <submittedName>
        <fullName evidence="1">Uncharacterized protein</fullName>
    </submittedName>
</protein>